<evidence type="ECO:0000256" key="9">
    <source>
        <dbReference type="ARBA" id="ARBA00022777"/>
    </source>
</evidence>
<keyword evidence="10" id="KW-0067">ATP-binding</keyword>
<dbReference type="RefSeq" id="WP_159751994.1">
    <property type="nucleotide sequence ID" value="NZ_WUQX01000001.1"/>
</dbReference>
<evidence type="ECO:0000256" key="12">
    <source>
        <dbReference type="ARBA" id="ARBA00023012"/>
    </source>
</evidence>
<dbReference type="Pfam" id="PF00672">
    <property type="entry name" value="HAMP"/>
    <property type="match status" value="1"/>
</dbReference>
<comment type="subcellular location">
    <subcellularLocation>
        <location evidence="2">Cell membrane</location>
        <topology evidence="2">Multi-pass membrane protein</topology>
    </subcellularLocation>
</comment>
<evidence type="ECO:0000256" key="5">
    <source>
        <dbReference type="ARBA" id="ARBA00022553"/>
    </source>
</evidence>
<dbReference type="Gene3D" id="1.10.287.130">
    <property type="match status" value="1"/>
</dbReference>
<dbReference type="SMART" id="SM00304">
    <property type="entry name" value="HAMP"/>
    <property type="match status" value="1"/>
</dbReference>
<dbReference type="PANTHER" id="PTHR45528">
    <property type="entry name" value="SENSOR HISTIDINE KINASE CPXA"/>
    <property type="match status" value="1"/>
</dbReference>
<evidence type="ECO:0000259" key="15">
    <source>
        <dbReference type="PROSITE" id="PS50109"/>
    </source>
</evidence>
<feature type="domain" description="HAMP" evidence="16">
    <location>
        <begin position="118"/>
        <end position="170"/>
    </location>
</feature>
<dbReference type="CDD" id="cd06225">
    <property type="entry name" value="HAMP"/>
    <property type="match status" value="1"/>
</dbReference>
<comment type="caution">
    <text evidence="17">The sequence shown here is derived from an EMBL/GenBank/DDBJ whole genome shotgun (WGS) entry which is preliminary data.</text>
</comment>
<sequence>MDWLEEKIEGLSKYIRNLSFRKAMIAYILTLAAVVFLISYLTMVLCWQMEAQEWAKYEECDLLEMIYWKESFFGVDYRFEKRTNITDKLRLLQFVRMWCPYFYAFAGMIVTICIFYRKRLALPLKILENSVERIRGNDLDFHVHYDSEDELGSLCDSVEDMRLELVRGKEEMWRLVERQKELNAAFAHDLRTPLTVLRGYTDFLARYIPEGKISEEKMRDTLALMSSHLKRLEDYSRTMKGIRSIDEVPFSPEWVGIRSIERKIGEVVFALNQVGDVKISYEGGFGGNDNGLRIKADDNIIMEVLENLLSNGIRYARREIEVLSDYDGERMEFLLTVRDDGRGFLDEQLEKALEPYHKEYESAETDEHFGIGLHICREFCKKHGGTINVANSIKGGAVVTASFFASIFGENSIDP</sequence>
<dbReference type="Gene3D" id="6.10.340.10">
    <property type="match status" value="1"/>
</dbReference>
<dbReference type="GO" id="GO:0005524">
    <property type="term" value="F:ATP binding"/>
    <property type="evidence" value="ECO:0007669"/>
    <property type="project" value="UniProtKB-KW"/>
</dbReference>
<dbReference type="InterPro" id="IPR036890">
    <property type="entry name" value="HATPase_C_sf"/>
</dbReference>
<evidence type="ECO:0000256" key="14">
    <source>
        <dbReference type="SAM" id="Phobius"/>
    </source>
</evidence>
<evidence type="ECO:0000256" key="10">
    <source>
        <dbReference type="ARBA" id="ARBA00022840"/>
    </source>
</evidence>
<evidence type="ECO:0000313" key="18">
    <source>
        <dbReference type="Proteomes" id="UP000460412"/>
    </source>
</evidence>
<feature type="transmembrane region" description="Helical" evidence="14">
    <location>
        <begin position="98"/>
        <end position="117"/>
    </location>
</feature>
<keyword evidence="5" id="KW-0597">Phosphoprotein</keyword>
<dbReference type="PROSITE" id="PS50885">
    <property type="entry name" value="HAMP"/>
    <property type="match status" value="1"/>
</dbReference>
<dbReference type="SMART" id="SM00387">
    <property type="entry name" value="HATPase_c"/>
    <property type="match status" value="1"/>
</dbReference>
<evidence type="ECO:0000256" key="1">
    <source>
        <dbReference type="ARBA" id="ARBA00000085"/>
    </source>
</evidence>
<reference evidence="17 18" key="1">
    <citation type="submission" date="2019-12" db="EMBL/GenBank/DDBJ databases">
        <title>Sporaefaciens musculi gen. nov., sp. nov., a novel bacterium isolated from the caecum of an obese mouse.</title>
        <authorList>
            <person name="Rasmussen T.S."/>
            <person name="Streidl T."/>
            <person name="Hitch T.C.A."/>
            <person name="Wortmann E."/>
            <person name="Deptula P."/>
            <person name="Hansen M."/>
            <person name="Nielsen D.S."/>
            <person name="Clavel T."/>
            <person name="Vogensen F.K."/>
        </authorList>
    </citation>
    <scope>NUCLEOTIDE SEQUENCE [LARGE SCALE GENOMIC DNA]</scope>
    <source>
        <strain evidence="17 18">WCA-9-b2</strain>
    </source>
</reference>
<keyword evidence="18" id="KW-1185">Reference proteome</keyword>
<protein>
    <recommendedName>
        <fullName evidence="3">histidine kinase</fullName>
        <ecNumber evidence="3">2.7.13.3</ecNumber>
    </recommendedName>
</protein>
<keyword evidence="8" id="KW-0547">Nucleotide-binding</keyword>
<dbReference type="InterPro" id="IPR005467">
    <property type="entry name" value="His_kinase_dom"/>
</dbReference>
<feature type="domain" description="Histidine kinase" evidence="15">
    <location>
        <begin position="185"/>
        <end position="407"/>
    </location>
</feature>
<keyword evidence="7 14" id="KW-0812">Transmembrane</keyword>
<dbReference type="CDD" id="cd00082">
    <property type="entry name" value="HisKA"/>
    <property type="match status" value="1"/>
</dbReference>
<evidence type="ECO:0000259" key="16">
    <source>
        <dbReference type="PROSITE" id="PS50885"/>
    </source>
</evidence>
<dbReference type="EMBL" id="WUQX01000001">
    <property type="protein sequence ID" value="MXP76954.1"/>
    <property type="molecule type" value="Genomic_DNA"/>
</dbReference>
<evidence type="ECO:0000256" key="3">
    <source>
        <dbReference type="ARBA" id="ARBA00012438"/>
    </source>
</evidence>
<feature type="transmembrane region" description="Helical" evidence="14">
    <location>
        <begin position="24"/>
        <end position="47"/>
    </location>
</feature>
<evidence type="ECO:0000256" key="4">
    <source>
        <dbReference type="ARBA" id="ARBA00022475"/>
    </source>
</evidence>
<dbReference type="SUPFAM" id="SSF55874">
    <property type="entry name" value="ATPase domain of HSP90 chaperone/DNA topoisomerase II/histidine kinase"/>
    <property type="match status" value="1"/>
</dbReference>
<dbReference type="SMART" id="SM00388">
    <property type="entry name" value="HisKA"/>
    <property type="match status" value="1"/>
</dbReference>
<dbReference type="Pfam" id="PF02518">
    <property type="entry name" value="HATPase_c"/>
    <property type="match status" value="1"/>
</dbReference>
<keyword evidence="12" id="KW-0902">Two-component regulatory system</keyword>
<dbReference type="InterPro" id="IPR003594">
    <property type="entry name" value="HATPase_dom"/>
</dbReference>
<keyword evidence="6" id="KW-0808">Transferase</keyword>
<evidence type="ECO:0000256" key="7">
    <source>
        <dbReference type="ARBA" id="ARBA00022692"/>
    </source>
</evidence>
<evidence type="ECO:0000256" key="6">
    <source>
        <dbReference type="ARBA" id="ARBA00022679"/>
    </source>
</evidence>
<dbReference type="GO" id="GO:0000155">
    <property type="term" value="F:phosphorelay sensor kinase activity"/>
    <property type="evidence" value="ECO:0007669"/>
    <property type="project" value="InterPro"/>
</dbReference>
<gene>
    <name evidence="17" type="ORF">GN277_16660</name>
</gene>
<dbReference type="InterPro" id="IPR003660">
    <property type="entry name" value="HAMP_dom"/>
</dbReference>
<dbReference type="AlphaFoldDB" id="A0A7X3MIC1"/>
<organism evidence="17 18">
    <name type="scientific">Sporofaciens musculi</name>
    <dbReference type="NCBI Taxonomy" id="2681861"/>
    <lineage>
        <taxon>Bacteria</taxon>
        <taxon>Bacillati</taxon>
        <taxon>Bacillota</taxon>
        <taxon>Clostridia</taxon>
        <taxon>Lachnospirales</taxon>
        <taxon>Lachnospiraceae</taxon>
        <taxon>Sporofaciens</taxon>
    </lineage>
</organism>
<accession>A0A7X3MIC1</accession>
<evidence type="ECO:0000256" key="11">
    <source>
        <dbReference type="ARBA" id="ARBA00022989"/>
    </source>
</evidence>
<dbReference type="EC" id="2.7.13.3" evidence="3"/>
<keyword evidence="4" id="KW-1003">Cell membrane</keyword>
<dbReference type="Proteomes" id="UP000460412">
    <property type="component" value="Unassembled WGS sequence"/>
</dbReference>
<evidence type="ECO:0000256" key="13">
    <source>
        <dbReference type="ARBA" id="ARBA00023136"/>
    </source>
</evidence>
<dbReference type="InterPro" id="IPR050398">
    <property type="entry name" value="HssS/ArlS-like"/>
</dbReference>
<name>A0A7X3MIC1_9FIRM</name>
<dbReference type="InterPro" id="IPR003661">
    <property type="entry name" value="HisK_dim/P_dom"/>
</dbReference>
<comment type="catalytic activity">
    <reaction evidence="1">
        <text>ATP + protein L-histidine = ADP + protein N-phospho-L-histidine.</text>
        <dbReference type="EC" id="2.7.13.3"/>
    </reaction>
</comment>
<dbReference type="InterPro" id="IPR036097">
    <property type="entry name" value="HisK_dim/P_sf"/>
</dbReference>
<dbReference type="PANTHER" id="PTHR45528:SF1">
    <property type="entry name" value="SENSOR HISTIDINE KINASE CPXA"/>
    <property type="match status" value="1"/>
</dbReference>
<dbReference type="Pfam" id="PF00512">
    <property type="entry name" value="HisKA"/>
    <property type="match status" value="1"/>
</dbReference>
<dbReference type="Gene3D" id="3.30.565.10">
    <property type="entry name" value="Histidine kinase-like ATPase, C-terminal domain"/>
    <property type="match status" value="1"/>
</dbReference>
<keyword evidence="11 14" id="KW-1133">Transmembrane helix</keyword>
<keyword evidence="9" id="KW-0418">Kinase</keyword>
<keyword evidence="13 14" id="KW-0472">Membrane</keyword>
<dbReference type="GO" id="GO:0005886">
    <property type="term" value="C:plasma membrane"/>
    <property type="evidence" value="ECO:0007669"/>
    <property type="project" value="UniProtKB-SubCell"/>
</dbReference>
<dbReference type="SUPFAM" id="SSF158472">
    <property type="entry name" value="HAMP domain-like"/>
    <property type="match status" value="1"/>
</dbReference>
<proteinExistence type="predicted"/>
<evidence type="ECO:0000256" key="8">
    <source>
        <dbReference type="ARBA" id="ARBA00022741"/>
    </source>
</evidence>
<evidence type="ECO:0000256" key="2">
    <source>
        <dbReference type="ARBA" id="ARBA00004651"/>
    </source>
</evidence>
<evidence type="ECO:0000313" key="17">
    <source>
        <dbReference type="EMBL" id="MXP76954.1"/>
    </source>
</evidence>
<dbReference type="PROSITE" id="PS50109">
    <property type="entry name" value="HIS_KIN"/>
    <property type="match status" value="1"/>
</dbReference>
<dbReference type="SUPFAM" id="SSF47384">
    <property type="entry name" value="Homodimeric domain of signal transducing histidine kinase"/>
    <property type="match status" value="1"/>
</dbReference>